<comment type="similarity">
    <text evidence="1 2">Belongs to the LOG family.</text>
</comment>
<dbReference type="Gene3D" id="3.40.50.450">
    <property type="match status" value="1"/>
</dbReference>
<dbReference type="GO" id="GO:0009691">
    <property type="term" value="P:cytokinin biosynthetic process"/>
    <property type="evidence" value="ECO:0007669"/>
    <property type="project" value="UniProtKB-UniRule"/>
</dbReference>
<proteinExistence type="inferred from homology"/>
<evidence type="ECO:0000256" key="2">
    <source>
        <dbReference type="RuleBase" id="RU363015"/>
    </source>
</evidence>
<accession>A0A9D0ZES3</accession>
<dbReference type="SUPFAM" id="SSF102405">
    <property type="entry name" value="MCP/YpsA-like"/>
    <property type="match status" value="1"/>
</dbReference>
<dbReference type="GO" id="GO:0005829">
    <property type="term" value="C:cytosol"/>
    <property type="evidence" value="ECO:0007669"/>
    <property type="project" value="TreeGrafter"/>
</dbReference>
<evidence type="ECO:0000313" key="4">
    <source>
        <dbReference type="Proteomes" id="UP000824262"/>
    </source>
</evidence>
<gene>
    <name evidence="3" type="ORF">IAB77_08680</name>
</gene>
<comment type="caution">
    <text evidence="3">The sequence shown here is derived from an EMBL/GenBank/DDBJ whole genome shotgun (WGS) entry which is preliminary data.</text>
</comment>
<dbReference type="EMBL" id="DVGA01000096">
    <property type="protein sequence ID" value="HIQ79317.1"/>
    <property type="molecule type" value="Genomic_DNA"/>
</dbReference>
<dbReference type="InterPro" id="IPR005269">
    <property type="entry name" value="LOG"/>
</dbReference>
<dbReference type="PANTHER" id="PTHR31223:SF70">
    <property type="entry name" value="LOG FAMILY PROTEIN YJL055W"/>
    <property type="match status" value="1"/>
</dbReference>
<name>A0A9D0ZES3_9FIRM</name>
<dbReference type="Pfam" id="PF03641">
    <property type="entry name" value="Lysine_decarbox"/>
    <property type="match status" value="1"/>
</dbReference>
<keyword evidence="2" id="KW-0203">Cytokinin biosynthesis</keyword>
<dbReference type="InterPro" id="IPR031100">
    <property type="entry name" value="LOG_fam"/>
</dbReference>
<evidence type="ECO:0000256" key="1">
    <source>
        <dbReference type="ARBA" id="ARBA00006763"/>
    </source>
</evidence>
<reference evidence="3" key="1">
    <citation type="submission" date="2020-10" db="EMBL/GenBank/DDBJ databases">
        <authorList>
            <person name="Gilroy R."/>
        </authorList>
    </citation>
    <scope>NUCLEOTIDE SEQUENCE</scope>
    <source>
        <strain evidence="3">ChiBcolR7-354</strain>
    </source>
</reference>
<organism evidence="3 4">
    <name type="scientific">Candidatus Scatomorpha intestinavium</name>
    <dbReference type="NCBI Taxonomy" id="2840922"/>
    <lineage>
        <taxon>Bacteria</taxon>
        <taxon>Bacillati</taxon>
        <taxon>Bacillota</taxon>
        <taxon>Clostridia</taxon>
        <taxon>Eubacteriales</taxon>
        <taxon>Candidatus Scatomorpha</taxon>
    </lineage>
</organism>
<dbReference type="Proteomes" id="UP000824262">
    <property type="component" value="Unassembled WGS sequence"/>
</dbReference>
<dbReference type="EC" id="3.2.2.n1" evidence="2"/>
<dbReference type="GO" id="GO:0016799">
    <property type="term" value="F:hydrolase activity, hydrolyzing N-glycosyl compounds"/>
    <property type="evidence" value="ECO:0007669"/>
    <property type="project" value="TreeGrafter"/>
</dbReference>
<dbReference type="AlphaFoldDB" id="A0A9D0ZES3"/>
<protein>
    <recommendedName>
        <fullName evidence="2">Cytokinin riboside 5'-monophosphate phosphoribohydrolase</fullName>
        <ecNumber evidence="2">3.2.2.n1</ecNumber>
    </recommendedName>
</protein>
<keyword evidence="2" id="KW-0378">Hydrolase</keyword>
<evidence type="ECO:0000313" key="3">
    <source>
        <dbReference type="EMBL" id="HIQ79317.1"/>
    </source>
</evidence>
<dbReference type="NCBIfam" id="TIGR00730">
    <property type="entry name" value="Rossman fold protein, TIGR00730 family"/>
    <property type="match status" value="1"/>
</dbReference>
<sequence length="198" mass="21725">MKICVFAASSRTIDCSYVDEAFALGAELAGRGHSIVFGGGTSGLMGAVARGAFSAGGGIIGVAPRFFDEPGILYEHCTEMLFTETMSERKKLMEDLSDAFITLPGGIGTFEEFFEALTLKQLGRHAKAMAVINTNGYYDSMEAMLRRAVDERFFSEEGHALYAMFTSVKDAADYVEGYHAEPEEVWKKKIFDKYDAGR</sequence>
<dbReference type="PANTHER" id="PTHR31223">
    <property type="entry name" value="LOG FAMILY PROTEIN YJL055W"/>
    <property type="match status" value="1"/>
</dbReference>
<reference evidence="3" key="2">
    <citation type="journal article" date="2021" name="PeerJ">
        <title>Extensive microbial diversity within the chicken gut microbiome revealed by metagenomics and culture.</title>
        <authorList>
            <person name="Gilroy R."/>
            <person name="Ravi A."/>
            <person name="Getino M."/>
            <person name="Pursley I."/>
            <person name="Horton D.L."/>
            <person name="Alikhan N.F."/>
            <person name="Baker D."/>
            <person name="Gharbi K."/>
            <person name="Hall N."/>
            <person name="Watson M."/>
            <person name="Adriaenssens E.M."/>
            <person name="Foster-Nyarko E."/>
            <person name="Jarju S."/>
            <person name="Secka A."/>
            <person name="Antonio M."/>
            <person name="Oren A."/>
            <person name="Chaudhuri R.R."/>
            <person name="La Ragione R."/>
            <person name="Hildebrand F."/>
            <person name="Pallen M.J."/>
        </authorList>
    </citation>
    <scope>NUCLEOTIDE SEQUENCE</scope>
    <source>
        <strain evidence="3">ChiBcolR7-354</strain>
    </source>
</reference>